<feature type="domain" description="K Homology" evidence="3">
    <location>
        <begin position="166"/>
        <end position="239"/>
    </location>
</feature>
<keyword evidence="2" id="KW-0694">RNA-binding</keyword>
<feature type="domain" description="K Homology" evidence="3">
    <location>
        <begin position="248"/>
        <end position="322"/>
    </location>
</feature>
<name>A0A1R2CEL0_9CILI</name>
<dbReference type="Proteomes" id="UP000187209">
    <property type="component" value="Unassembled WGS sequence"/>
</dbReference>
<protein>
    <recommendedName>
        <fullName evidence="3">K Homology domain-containing protein</fullName>
    </recommendedName>
</protein>
<gene>
    <name evidence="4" type="ORF">SteCoe_10861</name>
</gene>
<dbReference type="AlphaFoldDB" id="A0A1R2CEL0"/>
<dbReference type="Pfam" id="PF00013">
    <property type="entry name" value="KH_1"/>
    <property type="match status" value="2"/>
</dbReference>
<dbReference type="InterPro" id="IPR004088">
    <property type="entry name" value="KH_dom_type_1"/>
</dbReference>
<dbReference type="EMBL" id="MPUH01000177">
    <property type="protein sequence ID" value="OMJ87442.1"/>
    <property type="molecule type" value="Genomic_DNA"/>
</dbReference>
<feature type="domain" description="K Homology" evidence="3">
    <location>
        <begin position="337"/>
        <end position="414"/>
    </location>
</feature>
<dbReference type="InterPro" id="IPR036612">
    <property type="entry name" value="KH_dom_type_1_sf"/>
</dbReference>
<keyword evidence="1" id="KW-0677">Repeat</keyword>
<dbReference type="Gene3D" id="3.30.1370.10">
    <property type="entry name" value="K Homology domain, type 1"/>
    <property type="match status" value="1"/>
</dbReference>
<evidence type="ECO:0000256" key="1">
    <source>
        <dbReference type="ARBA" id="ARBA00022737"/>
    </source>
</evidence>
<sequence length="419" mass="46696">MRSRSRSRSPPIPQFPLILSFPTSKFNEETSNVKHEIVKKFDVDRLHISDEVTMTDGAFRFIYIYSDSLRAKIDSLRLILEAIYPERGQGEVNISFQNLIDPSSIVKLASRGLNTTIQILPDVKGFPERQAKIIGKLSDIEKSIKEIHAFSLDKKPSPEPKIPGIEKNSAKFVIAEECVSDFVGRGEVFIRRLKADNEVEVKVVNGQGLPCKDTENIVVLTGKHRHVKKSIKQVVTKIIGSLGTSGALEQTLKILILSTHVKELIGPQGSIIKDISKKAGNAKIKVLSDSETEKNQEFTIVNIDGSLESKQEAACKIYEVLYKGEKLIPRPYTPDDDEMKIFVSVPDQYVARLIGKNGENVKAIMSKAKCKISFQKAPIAELRSSEGEKIRMCFVSGNSYSISRGVKLLLEQISKLESI</sequence>
<dbReference type="PANTHER" id="PTHR10288">
    <property type="entry name" value="KH DOMAIN CONTAINING RNA BINDING PROTEIN"/>
    <property type="match status" value="1"/>
</dbReference>
<dbReference type="GO" id="GO:0003723">
    <property type="term" value="F:RNA binding"/>
    <property type="evidence" value="ECO:0007669"/>
    <property type="project" value="UniProtKB-UniRule"/>
</dbReference>
<reference evidence="4 5" key="1">
    <citation type="submission" date="2016-11" db="EMBL/GenBank/DDBJ databases">
        <title>The macronuclear genome of Stentor coeruleus: a giant cell with tiny introns.</title>
        <authorList>
            <person name="Slabodnick M."/>
            <person name="Ruby J.G."/>
            <person name="Reiff S.B."/>
            <person name="Swart E.C."/>
            <person name="Gosai S."/>
            <person name="Prabakaran S."/>
            <person name="Witkowska E."/>
            <person name="Larue G.E."/>
            <person name="Fisher S."/>
            <person name="Freeman R.M."/>
            <person name="Gunawardena J."/>
            <person name="Chu W."/>
            <person name="Stover N.A."/>
            <person name="Gregory B.D."/>
            <person name="Nowacki M."/>
            <person name="Derisi J."/>
            <person name="Roy S.W."/>
            <person name="Marshall W.F."/>
            <person name="Sood P."/>
        </authorList>
    </citation>
    <scope>NUCLEOTIDE SEQUENCE [LARGE SCALE GENOMIC DNA]</scope>
    <source>
        <strain evidence="4">WM001</strain>
    </source>
</reference>
<dbReference type="InterPro" id="IPR004087">
    <property type="entry name" value="KH_dom"/>
</dbReference>
<accession>A0A1R2CEL0</accession>
<dbReference type="OrthoDB" id="441329at2759"/>
<organism evidence="4 5">
    <name type="scientific">Stentor coeruleus</name>
    <dbReference type="NCBI Taxonomy" id="5963"/>
    <lineage>
        <taxon>Eukaryota</taxon>
        <taxon>Sar</taxon>
        <taxon>Alveolata</taxon>
        <taxon>Ciliophora</taxon>
        <taxon>Postciliodesmatophora</taxon>
        <taxon>Heterotrichea</taxon>
        <taxon>Heterotrichida</taxon>
        <taxon>Stentoridae</taxon>
        <taxon>Stentor</taxon>
    </lineage>
</organism>
<dbReference type="PROSITE" id="PS50084">
    <property type="entry name" value="KH_TYPE_1"/>
    <property type="match status" value="3"/>
</dbReference>
<keyword evidence="5" id="KW-1185">Reference proteome</keyword>
<dbReference type="SUPFAM" id="SSF54791">
    <property type="entry name" value="Eukaryotic type KH-domain (KH-domain type I)"/>
    <property type="match status" value="3"/>
</dbReference>
<evidence type="ECO:0000256" key="2">
    <source>
        <dbReference type="PROSITE-ProRule" id="PRU00117"/>
    </source>
</evidence>
<evidence type="ECO:0000313" key="4">
    <source>
        <dbReference type="EMBL" id="OMJ87442.1"/>
    </source>
</evidence>
<comment type="caution">
    <text evidence="4">The sequence shown here is derived from an EMBL/GenBank/DDBJ whole genome shotgun (WGS) entry which is preliminary data.</text>
</comment>
<evidence type="ECO:0000259" key="3">
    <source>
        <dbReference type="SMART" id="SM00322"/>
    </source>
</evidence>
<evidence type="ECO:0000313" key="5">
    <source>
        <dbReference type="Proteomes" id="UP000187209"/>
    </source>
</evidence>
<proteinExistence type="predicted"/>
<dbReference type="Gene3D" id="3.30.310.210">
    <property type="match status" value="1"/>
</dbReference>
<dbReference type="SMART" id="SM00322">
    <property type="entry name" value="KH"/>
    <property type="match status" value="3"/>
</dbReference>